<evidence type="ECO:0000256" key="2">
    <source>
        <dbReference type="ARBA" id="ARBA00012438"/>
    </source>
</evidence>
<dbReference type="NCBIfam" id="TIGR00229">
    <property type="entry name" value="sensory_box"/>
    <property type="match status" value="1"/>
</dbReference>
<dbReference type="GO" id="GO:0004673">
    <property type="term" value="F:protein histidine kinase activity"/>
    <property type="evidence" value="ECO:0007669"/>
    <property type="project" value="UniProtKB-EC"/>
</dbReference>
<keyword evidence="3" id="KW-0597">Phosphoprotein</keyword>
<protein>
    <recommendedName>
        <fullName evidence="2">histidine kinase</fullName>
        <ecNumber evidence="2">2.7.13.3</ecNumber>
    </recommendedName>
</protein>
<gene>
    <name evidence="10" type="ORF">VB248_07455</name>
</gene>
<keyword evidence="5 10" id="KW-0418">Kinase</keyword>
<dbReference type="EC" id="2.7.13.3" evidence="2"/>
<keyword evidence="4 10" id="KW-0808">Transferase</keyword>
<organism evidence="10 11">
    <name type="scientific">Arcicella rigui</name>
    <dbReference type="NCBI Taxonomy" id="797020"/>
    <lineage>
        <taxon>Bacteria</taxon>
        <taxon>Pseudomonadati</taxon>
        <taxon>Bacteroidota</taxon>
        <taxon>Cytophagia</taxon>
        <taxon>Cytophagales</taxon>
        <taxon>Flectobacillaceae</taxon>
        <taxon>Arcicella</taxon>
    </lineage>
</organism>
<evidence type="ECO:0000313" key="10">
    <source>
        <dbReference type="EMBL" id="MEA5138963.1"/>
    </source>
</evidence>
<dbReference type="InterPro" id="IPR050736">
    <property type="entry name" value="Sensor_HK_Regulatory"/>
</dbReference>
<dbReference type="PROSITE" id="PS50112">
    <property type="entry name" value="PAS"/>
    <property type="match status" value="1"/>
</dbReference>
<dbReference type="Proteomes" id="UP001302949">
    <property type="component" value="Unassembled WGS sequence"/>
</dbReference>
<name>A0ABU5Q800_9BACT</name>
<dbReference type="SMART" id="SM00091">
    <property type="entry name" value="PAS"/>
    <property type="match status" value="1"/>
</dbReference>
<feature type="coiled-coil region" evidence="7">
    <location>
        <begin position="272"/>
        <end position="309"/>
    </location>
</feature>
<dbReference type="SUPFAM" id="SSF47384">
    <property type="entry name" value="Homodimeric domain of signal transducing histidine kinase"/>
    <property type="match status" value="1"/>
</dbReference>
<dbReference type="SUPFAM" id="SSF55874">
    <property type="entry name" value="ATPase domain of HSP90 chaperone/DNA topoisomerase II/histidine kinase"/>
    <property type="match status" value="1"/>
</dbReference>
<keyword evidence="11" id="KW-1185">Reference proteome</keyword>
<dbReference type="InterPro" id="IPR003594">
    <property type="entry name" value="HATPase_dom"/>
</dbReference>
<dbReference type="Gene3D" id="1.10.287.130">
    <property type="match status" value="1"/>
</dbReference>
<keyword evidence="7" id="KW-0175">Coiled coil</keyword>
<feature type="domain" description="Histidine kinase" evidence="8">
    <location>
        <begin position="316"/>
        <end position="529"/>
    </location>
</feature>
<accession>A0ABU5Q800</accession>
<dbReference type="SMART" id="SM00388">
    <property type="entry name" value="HisKA"/>
    <property type="match status" value="1"/>
</dbReference>
<comment type="caution">
    <text evidence="10">The sequence shown here is derived from an EMBL/GenBank/DDBJ whole genome shotgun (WGS) entry which is preliminary data.</text>
</comment>
<evidence type="ECO:0000256" key="1">
    <source>
        <dbReference type="ARBA" id="ARBA00000085"/>
    </source>
</evidence>
<sequence>MDFPFNKILLKTILEDTSAFMGVYNFSEHRYEFINQVGLKMLDVSDLDAFTEKYPHGFRKDKLNIRNHDAISTHLATEHTWIEETLFETHNQTQFWGTLQISMFEDSNVVYYLVRIDDISFQKKTEQELKEGNDRFEALFMHAAIGLIMVDLTGNIVLSNRYANVMFGYEYGELEGKKLEILIPQNIREKHKVTYNKYTQSPQARPMGIGLDLKARKKDGTLFPVEISLSHFKSGDQPYFISFINDATFKKKAEMDLLIKTTEIQKLNDSLEKEVINRTNALVETLKNLEQKKKELEVALNKEKELGELKSRFVSMASHEFRTPLTAILSAASLIEKYSKTEDQPKRERHTQRIMNAVGNLTDILEEFLSVGKLEEGKIEAKMDIFDIPKLIQETITDLNTMVKNNQQFDYHHIGDHHVCLDKSLFRKIVLNLGSNAVKFSNDSSIIKITTEKLKNMLILRVSDQGIGISEEDQKHLFDRFFRGANAINIQGTGLGLHIVARYAELLNGKVVVESQLNSGTTFSIRFRL</sequence>
<evidence type="ECO:0000256" key="5">
    <source>
        <dbReference type="ARBA" id="ARBA00022777"/>
    </source>
</evidence>
<dbReference type="InterPro" id="IPR004358">
    <property type="entry name" value="Sig_transdc_His_kin-like_C"/>
</dbReference>
<dbReference type="CDD" id="cd00082">
    <property type="entry name" value="HisKA"/>
    <property type="match status" value="1"/>
</dbReference>
<evidence type="ECO:0000259" key="8">
    <source>
        <dbReference type="PROSITE" id="PS50109"/>
    </source>
</evidence>
<dbReference type="InterPro" id="IPR003661">
    <property type="entry name" value="HisK_dim/P_dom"/>
</dbReference>
<evidence type="ECO:0000256" key="7">
    <source>
        <dbReference type="SAM" id="Coils"/>
    </source>
</evidence>
<dbReference type="InterPro" id="IPR000014">
    <property type="entry name" value="PAS"/>
</dbReference>
<dbReference type="InterPro" id="IPR005467">
    <property type="entry name" value="His_kinase_dom"/>
</dbReference>
<keyword evidence="6" id="KW-0902">Two-component regulatory system</keyword>
<dbReference type="PANTHER" id="PTHR43711">
    <property type="entry name" value="TWO-COMPONENT HISTIDINE KINASE"/>
    <property type="match status" value="1"/>
</dbReference>
<evidence type="ECO:0000256" key="6">
    <source>
        <dbReference type="ARBA" id="ARBA00023012"/>
    </source>
</evidence>
<dbReference type="InterPro" id="IPR036097">
    <property type="entry name" value="HisK_dim/P_sf"/>
</dbReference>
<dbReference type="Pfam" id="PF00989">
    <property type="entry name" value="PAS"/>
    <property type="match status" value="1"/>
</dbReference>
<dbReference type="PRINTS" id="PR00344">
    <property type="entry name" value="BCTRLSENSOR"/>
</dbReference>
<proteinExistence type="predicted"/>
<feature type="domain" description="PAS" evidence="9">
    <location>
        <begin position="132"/>
        <end position="186"/>
    </location>
</feature>
<dbReference type="InterPro" id="IPR036890">
    <property type="entry name" value="HATPase_C_sf"/>
</dbReference>
<dbReference type="Gene3D" id="3.30.565.10">
    <property type="entry name" value="Histidine kinase-like ATPase, C-terminal domain"/>
    <property type="match status" value="1"/>
</dbReference>
<dbReference type="Gene3D" id="3.30.450.20">
    <property type="entry name" value="PAS domain"/>
    <property type="match status" value="2"/>
</dbReference>
<dbReference type="EMBL" id="JAYFUM010000007">
    <property type="protein sequence ID" value="MEA5138963.1"/>
    <property type="molecule type" value="Genomic_DNA"/>
</dbReference>
<evidence type="ECO:0000256" key="4">
    <source>
        <dbReference type="ARBA" id="ARBA00022679"/>
    </source>
</evidence>
<evidence type="ECO:0000259" key="9">
    <source>
        <dbReference type="PROSITE" id="PS50112"/>
    </source>
</evidence>
<dbReference type="CDD" id="cd00130">
    <property type="entry name" value="PAS"/>
    <property type="match status" value="1"/>
</dbReference>
<evidence type="ECO:0000313" key="11">
    <source>
        <dbReference type="Proteomes" id="UP001302949"/>
    </source>
</evidence>
<comment type="catalytic activity">
    <reaction evidence="1">
        <text>ATP + protein L-histidine = ADP + protein N-phospho-L-histidine.</text>
        <dbReference type="EC" id="2.7.13.3"/>
    </reaction>
</comment>
<dbReference type="InterPro" id="IPR035965">
    <property type="entry name" value="PAS-like_dom_sf"/>
</dbReference>
<dbReference type="SMART" id="SM00387">
    <property type="entry name" value="HATPase_c"/>
    <property type="match status" value="1"/>
</dbReference>
<dbReference type="InterPro" id="IPR013767">
    <property type="entry name" value="PAS_fold"/>
</dbReference>
<dbReference type="Pfam" id="PF00512">
    <property type="entry name" value="HisKA"/>
    <property type="match status" value="1"/>
</dbReference>
<dbReference type="RefSeq" id="WP_323296118.1">
    <property type="nucleotide sequence ID" value="NZ_JAYFUM010000007.1"/>
</dbReference>
<dbReference type="PANTHER" id="PTHR43711:SF26">
    <property type="entry name" value="SENSOR HISTIDINE KINASE RCSC"/>
    <property type="match status" value="1"/>
</dbReference>
<dbReference type="Pfam" id="PF02518">
    <property type="entry name" value="HATPase_c"/>
    <property type="match status" value="1"/>
</dbReference>
<dbReference type="PROSITE" id="PS50109">
    <property type="entry name" value="HIS_KIN"/>
    <property type="match status" value="1"/>
</dbReference>
<evidence type="ECO:0000256" key="3">
    <source>
        <dbReference type="ARBA" id="ARBA00022553"/>
    </source>
</evidence>
<dbReference type="SUPFAM" id="SSF55785">
    <property type="entry name" value="PYP-like sensor domain (PAS domain)"/>
    <property type="match status" value="2"/>
</dbReference>
<reference evidence="10 11" key="1">
    <citation type="submission" date="2023-12" db="EMBL/GenBank/DDBJ databases">
        <title>Novel species of the genus Arcicella isolated from rivers.</title>
        <authorList>
            <person name="Lu H."/>
        </authorList>
    </citation>
    <scope>NUCLEOTIDE SEQUENCE [LARGE SCALE GENOMIC DNA]</scope>
    <source>
        <strain evidence="10 11">KCTC 23307</strain>
    </source>
</reference>